<sequence>MPQVLQPGPRASGGGPRCFKCGLAGHLARDCPNPSAAKPCHVCASLEHTPWDCPRALCFKCRQPGHKARDCPGFVPRRGPRPGRGMLPLRPRRLPGAPTTRPTPARAAAAGTTTCWTTSETRAAPRAAGAGTSAARRRP</sequence>
<evidence type="ECO:0000259" key="3">
    <source>
        <dbReference type="PROSITE" id="PS50158"/>
    </source>
</evidence>
<evidence type="ECO:0000256" key="1">
    <source>
        <dbReference type="PROSITE-ProRule" id="PRU00047"/>
    </source>
</evidence>
<dbReference type="AlphaFoldDB" id="A0AAD9IEG5"/>
<feature type="domain" description="CCHC-type" evidence="3">
    <location>
        <begin position="58"/>
        <end position="72"/>
    </location>
</feature>
<keyword evidence="1" id="KW-0862">Zinc</keyword>
<gene>
    <name evidence="4" type="ORF">QBZ16_001657</name>
</gene>
<evidence type="ECO:0000313" key="5">
    <source>
        <dbReference type="Proteomes" id="UP001255856"/>
    </source>
</evidence>
<protein>
    <recommendedName>
        <fullName evidence="3">CCHC-type domain-containing protein</fullName>
    </recommendedName>
</protein>
<accession>A0AAD9IEG5</accession>
<evidence type="ECO:0000313" key="4">
    <source>
        <dbReference type="EMBL" id="KAK2075549.1"/>
    </source>
</evidence>
<dbReference type="EMBL" id="JASFZW010000014">
    <property type="protein sequence ID" value="KAK2075549.1"/>
    <property type="molecule type" value="Genomic_DNA"/>
</dbReference>
<feature type="domain" description="CCHC-type" evidence="3">
    <location>
        <begin position="17"/>
        <end position="33"/>
    </location>
</feature>
<name>A0AAD9IEG5_PROWI</name>
<dbReference type="SUPFAM" id="SSF57756">
    <property type="entry name" value="Retrovirus zinc finger-like domains"/>
    <property type="match status" value="2"/>
</dbReference>
<dbReference type="Gene3D" id="4.10.60.10">
    <property type="entry name" value="Zinc finger, CCHC-type"/>
    <property type="match status" value="2"/>
</dbReference>
<dbReference type="Pfam" id="PF00098">
    <property type="entry name" value="zf-CCHC"/>
    <property type="match status" value="2"/>
</dbReference>
<dbReference type="PANTHER" id="PTHR46978:SF1">
    <property type="entry name" value="ZINC KNUCKLE (CCHC-TYPE) FAMILY PROTEIN"/>
    <property type="match status" value="1"/>
</dbReference>
<feature type="compositionally biased region" description="Low complexity" evidence="2">
    <location>
        <begin position="83"/>
        <end position="114"/>
    </location>
</feature>
<keyword evidence="1" id="KW-0863">Zinc-finger</keyword>
<dbReference type="Proteomes" id="UP001255856">
    <property type="component" value="Unassembled WGS sequence"/>
</dbReference>
<comment type="caution">
    <text evidence="4">The sequence shown here is derived from an EMBL/GenBank/DDBJ whole genome shotgun (WGS) entry which is preliminary data.</text>
</comment>
<proteinExistence type="predicted"/>
<reference evidence="4" key="1">
    <citation type="submission" date="2021-01" db="EMBL/GenBank/DDBJ databases">
        <authorList>
            <person name="Eckstrom K.M.E."/>
        </authorList>
    </citation>
    <scope>NUCLEOTIDE SEQUENCE</scope>
    <source>
        <strain evidence="4">UVCC 0001</strain>
    </source>
</reference>
<keyword evidence="5" id="KW-1185">Reference proteome</keyword>
<feature type="region of interest" description="Disordered" evidence="2">
    <location>
        <begin position="64"/>
        <end position="139"/>
    </location>
</feature>
<dbReference type="GO" id="GO:0008270">
    <property type="term" value="F:zinc ion binding"/>
    <property type="evidence" value="ECO:0007669"/>
    <property type="project" value="UniProtKB-KW"/>
</dbReference>
<dbReference type="SMART" id="SM00343">
    <property type="entry name" value="ZnF_C2HC"/>
    <property type="match status" value="3"/>
</dbReference>
<organism evidence="4 5">
    <name type="scientific">Prototheca wickerhamii</name>
    <dbReference type="NCBI Taxonomy" id="3111"/>
    <lineage>
        <taxon>Eukaryota</taxon>
        <taxon>Viridiplantae</taxon>
        <taxon>Chlorophyta</taxon>
        <taxon>core chlorophytes</taxon>
        <taxon>Trebouxiophyceae</taxon>
        <taxon>Chlorellales</taxon>
        <taxon>Chlorellaceae</taxon>
        <taxon>Prototheca</taxon>
    </lineage>
</organism>
<dbReference type="InterPro" id="IPR001878">
    <property type="entry name" value="Znf_CCHC"/>
</dbReference>
<dbReference type="PROSITE" id="PS50158">
    <property type="entry name" value="ZF_CCHC"/>
    <property type="match status" value="2"/>
</dbReference>
<dbReference type="GO" id="GO:0003676">
    <property type="term" value="F:nucleic acid binding"/>
    <property type="evidence" value="ECO:0007669"/>
    <property type="project" value="InterPro"/>
</dbReference>
<feature type="compositionally biased region" description="Low complexity" evidence="2">
    <location>
        <begin position="121"/>
        <end position="139"/>
    </location>
</feature>
<dbReference type="InterPro" id="IPR036875">
    <property type="entry name" value="Znf_CCHC_sf"/>
</dbReference>
<keyword evidence="1" id="KW-0479">Metal-binding</keyword>
<evidence type="ECO:0000256" key="2">
    <source>
        <dbReference type="SAM" id="MobiDB-lite"/>
    </source>
</evidence>
<dbReference type="PANTHER" id="PTHR46978">
    <property type="entry name" value="ZINC KNUCKLE (CCHC-TYPE) FAMILY PROTEIN"/>
    <property type="match status" value="1"/>
</dbReference>